<keyword evidence="2" id="KW-1185">Reference proteome</keyword>
<accession>A0ABU6ZAP9</accession>
<comment type="caution">
    <text evidence="1">The sequence shown here is derived from an EMBL/GenBank/DDBJ whole genome shotgun (WGS) entry which is preliminary data.</text>
</comment>
<evidence type="ECO:0000313" key="2">
    <source>
        <dbReference type="Proteomes" id="UP001341840"/>
    </source>
</evidence>
<evidence type="ECO:0000313" key="1">
    <source>
        <dbReference type="EMBL" id="MED6217898.1"/>
    </source>
</evidence>
<organism evidence="1 2">
    <name type="scientific">Stylosanthes scabra</name>
    <dbReference type="NCBI Taxonomy" id="79078"/>
    <lineage>
        <taxon>Eukaryota</taxon>
        <taxon>Viridiplantae</taxon>
        <taxon>Streptophyta</taxon>
        <taxon>Embryophyta</taxon>
        <taxon>Tracheophyta</taxon>
        <taxon>Spermatophyta</taxon>
        <taxon>Magnoliopsida</taxon>
        <taxon>eudicotyledons</taxon>
        <taxon>Gunneridae</taxon>
        <taxon>Pentapetalae</taxon>
        <taxon>rosids</taxon>
        <taxon>fabids</taxon>
        <taxon>Fabales</taxon>
        <taxon>Fabaceae</taxon>
        <taxon>Papilionoideae</taxon>
        <taxon>50 kb inversion clade</taxon>
        <taxon>dalbergioids sensu lato</taxon>
        <taxon>Dalbergieae</taxon>
        <taxon>Pterocarpus clade</taxon>
        <taxon>Stylosanthes</taxon>
    </lineage>
</organism>
<name>A0ABU6ZAP9_9FABA</name>
<reference evidence="1 2" key="1">
    <citation type="journal article" date="2023" name="Plants (Basel)">
        <title>Bridging the Gap: Combining Genomics and Transcriptomics Approaches to Understand Stylosanthes scabra, an Orphan Legume from the Brazilian Caatinga.</title>
        <authorList>
            <person name="Ferreira-Neto J.R.C."/>
            <person name="da Silva M.D."/>
            <person name="Binneck E."/>
            <person name="de Melo N.F."/>
            <person name="da Silva R.H."/>
            <person name="de Melo A.L.T.M."/>
            <person name="Pandolfi V."/>
            <person name="Bustamante F.O."/>
            <person name="Brasileiro-Vidal A.C."/>
            <person name="Benko-Iseppon A.M."/>
        </authorList>
    </citation>
    <scope>NUCLEOTIDE SEQUENCE [LARGE SCALE GENOMIC DNA]</scope>
    <source>
        <tissue evidence="1">Leaves</tissue>
    </source>
</reference>
<proteinExistence type="predicted"/>
<dbReference type="Proteomes" id="UP001341840">
    <property type="component" value="Unassembled WGS sequence"/>
</dbReference>
<protein>
    <submittedName>
        <fullName evidence="1">Uncharacterized protein</fullName>
    </submittedName>
</protein>
<sequence length="99" mass="11615">MWEFVESCNSSGGIMCMWNPRCILGGLCALQQKGGDDDMRRWTMCFLAVVWVVWNCRNNRIFRGVDHVVQKAIDNVVTLVEKWEYEWRLKKNYHSGKGI</sequence>
<dbReference type="EMBL" id="JASCZI010271933">
    <property type="protein sequence ID" value="MED6217898.1"/>
    <property type="molecule type" value="Genomic_DNA"/>
</dbReference>
<gene>
    <name evidence="1" type="ORF">PIB30_021853</name>
</gene>